<dbReference type="GO" id="GO:0017000">
    <property type="term" value="P:antibiotic biosynthetic process"/>
    <property type="evidence" value="ECO:0007669"/>
    <property type="project" value="UniProtKB-ARBA"/>
</dbReference>
<organism evidence="1 2">
    <name type="scientific">Penicillium cf. viridicatum</name>
    <dbReference type="NCBI Taxonomy" id="2972119"/>
    <lineage>
        <taxon>Eukaryota</taxon>
        <taxon>Fungi</taxon>
        <taxon>Dikarya</taxon>
        <taxon>Ascomycota</taxon>
        <taxon>Pezizomycotina</taxon>
        <taxon>Eurotiomycetes</taxon>
        <taxon>Eurotiomycetidae</taxon>
        <taxon>Eurotiales</taxon>
        <taxon>Aspergillaceae</taxon>
        <taxon>Penicillium</taxon>
    </lineage>
</organism>
<evidence type="ECO:0000313" key="2">
    <source>
        <dbReference type="Proteomes" id="UP001150942"/>
    </source>
</evidence>
<evidence type="ECO:0000313" key="1">
    <source>
        <dbReference type="EMBL" id="KAJ5212959.1"/>
    </source>
</evidence>
<sequence length="87" mass="9795">MSPDVPTWSYMSSYDHGTPVLGTFHGSDLLQVFFGILPNYASDAFHAYYISFVNSLDPNDGNDGLIPDDFRREAAAFLKDNIQNFRL</sequence>
<dbReference type="GO" id="GO:0072330">
    <property type="term" value="P:monocarboxylic acid biosynthetic process"/>
    <property type="evidence" value="ECO:0007669"/>
    <property type="project" value="UniProtKB-ARBA"/>
</dbReference>
<proteinExistence type="predicted"/>
<evidence type="ECO:0008006" key="3">
    <source>
        <dbReference type="Google" id="ProtNLM"/>
    </source>
</evidence>
<dbReference type="Gene3D" id="3.40.50.1820">
    <property type="entry name" value="alpha/beta hydrolase"/>
    <property type="match status" value="1"/>
</dbReference>
<dbReference type="AlphaFoldDB" id="A0A9W9T884"/>
<accession>A0A9W9T884</accession>
<keyword evidence="2" id="KW-1185">Reference proteome</keyword>
<comment type="caution">
    <text evidence="1">The sequence shown here is derived from an EMBL/GenBank/DDBJ whole genome shotgun (WGS) entry which is preliminary data.</text>
</comment>
<name>A0A9W9T884_9EURO</name>
<dbReference type="SUPFAM" id="SSF53474">
    <property type="entry name" value="alpha/beta-Hydrolases"/>
    <property type="match status" value="1"/>
</dbReference>
<dbReference type="Proteomes" id="UP001150942">
    <property type="component" value="Unassembled WGS sequence"/>
</dbReference>
<dbReference type="OrthoDB" id="5411243at2759"/>
<dbReference type="InterPro" id="IPR029058">
    <property type="entry name" value="AB_hydrolase_fold"/>
</dbReference>
<protein>
    <recommendedName>
        <fullName evidence="3">Carboxylesterase type B domain-containing protein</fullName>
    </recommendedName>
</protein>
<gene>
    <name evidence="1" type="ORF">N7449_000128</name>
</gene>
<reference evidence="1" key="2">
    <citation type="journal article" date="2023" name="IMA Fungus">
        <title>Comparative genomic study of the Penicillium genus elucidates a diverse pangenome and 15 lateral gene transfer events.</title>
        <authorList>
            <person name="Petersen C."/>
            <person name="Sorensen T."/>
            <person name="Nielsen M.R."/>
            <person name="Sondergaard T.E."/>
            <person name="Sorensen J.L."/>
            <person name="Fitzpatrick D.A."/>
            <person name="Frisvad J.C."/>
            <person name="Nielsen K.L."/>
        </authorList>
    </citation>
    <scope>NUCLEOTIDE SEQUENCE</scope>
    <source>
        <strain evidence="1">IBT 20477</strain>
    </source>
</reference>
<dbReference type="EMBL" id="JAPQKQ010000001">
    <property type="protein sequence ID" value="KAJ5212959.1"/>
    <property type="molecule type" value="Genomic_DNA"/>
</dbReference>
<reference evidence="1" key="1">
    <citation type="submission" date="2022-11" db="EMBL/GenBank/DDBJ databases">
        <authorList>
            <person name="Petersen C."/>
        </authorList>
    </citation>
    <scope>NUCLEOTIDE SEQUENCE</scope>
    <source>
        <strain evidence="1">IBT 20477</strain>
    </source>
</reference>